<proteinExistence type="predicted"/>
<dbReference type="Proteomes" id="UP000256520">
    <property type="component" value="Unassembled WGS sequence"/>
</dbReference>
<evidence type="ECO:0000259" key="1">
    <source>
        <dbReference type="Pfam" id="PF12680"/>
    </source>
</evidence>
<dbReference type="SUPFAM" id="SSF54427">
    <property type="entry name" value="NTF2-like"/>
    <property type="match status" value="1"/>
</dbReference>
<name>A0A3D8PFU8_9BACI</name>
<dbReference type="Gene3D" id="3.10.450.50">
    <property type="match status" value="1"/>
</dbReference>
<dbReference type="EMBL" id="PIOD01000031">
    <property type="protein sequence ID" value="RDW14950.1"/>
    <property type="molecule type" value="Genomic_DNA"/>
</dbReference>
<keyword evidence="3" id="KW-1185">Reference proteome</keyword>
<dbReference type="InterPro" id="IPR037401">
    <property type="entry name" value="SnoaL-like"/>
</dbReference>
<dbReference type="OrthoDB" id="582835at2"/>
<dbReference type="InterPro" id="IPR032710">
    <property type="entry name" value="NTF2-like_dom_sf"/>
</dbReference>
<accession>A0A3D8PFU8</accession>
<dbReference type="AlphaFoldDB" id="A0A3D8PFU8"/>
<protein>
    <recommendedName>
        <fullName evidence="1">SnoaL-like domain-containing protein</fullName>
    </recommendedName>
</protein>
<dbReference type="Pfam" id="PF12680">
    <property type="entry name" value="SnoaL_2"/>
    <property type="match status" value="1"/>
</dbReference>
<reference evidence="3" key="1">
    <citation type="submission" date="2017-11" db="EMBL/GenBank/DDBJ databases">
        <authorList>
            <person name="Zhu W."/>
        </authorList>
    </citation>
    <scope>NUCLEOTIDE SEQUENCE [LARGE SCALE GENOMIC DNA]</scope>
    <source>
        <strain evidence="3">CAU 1051</strain>
    </source>
</reference>
<sequence length="127" mass="14642">MDSNEIKSLIQSYLNAYNSFDVDGMLLHLHKDIEFRNILNGVINVETKGIEQFRQLAEQSKKIFSHRLQTINNYSIIDDKVEVEINYEGTLATDLPNGLKAGEKLILKGKSVFKFKDKKFLLIEDYS</sequence>
<evidence type="ECO:0000313" key="2">
    <source>
        <dbReference type="EMBL" id="RDW14950.1"/>
    </source>
</evidence>
<feature type="domain" description="SnoaL-like" evidence="1">
    <location>
        <begin position="11"/>
        <end position="120"/>
    </location>
</feature>
<comment type="caution">
    <text evidence="2">The sequence shown here is derived from an EMBL/GenBank/DDBJ whole genome shotgun (WGS) entry which is preliminary data.</text>
</comment>
<dbReference type="RefSeq" id="WP_115751494.1">
    <property type="nucleotide sequence ID" value="NZ_PIOD01000031.1"/>
</dbReference>
<evidence type="ECO:0000313" key="3">
    <source>
        <dbReference type="Proteomes" id="UP000256520"/>
    </source>
</evidence>
<organism evidence="2 3">
    <name type="scientific">Oceanobacillus chungangensis</name>
    <dbReference type="NCBI Taxonomy" id="1229152"/>
    <lineage>
        <taxon>Bacteria</taxon>
        <taxon>Bacillati</taxon>
        <taxon>Bacillota</taxon>
        <taxon>Bacilli</taxon>
        <taxon>Bacillales</taxon>
        <taxon>Bacillaceae</taxon>
        <taxon>Oceanobacillus</taxon>
    </lineage>
</organism>
<gene>
    <name evidence="2" type="ORF">CWR45_19450</name>
</gene>